<dbReference type="AlphaFoldDB" id="A0A316I461"/>
<dbReference type="Proteomes" id="UP000245812">
    <property type="component" value="Unassembled WGS sequence"/>
</dbReference>
<organism evidence="3 4">
    <name type="scientific">Fulvimonas soli</name>
    <dbReference type="NCBI Taxonomy" id="155197"/>
    <lineage>
        <taxon>Bacteria</taxon>
        <taxon>Pseudomonadati</taxon>
        <taxon>Pseudomonadota</taxon>
        <taxon>Gammaproteobacteria</taxon>
        <taxon>Lysobacterales</taxon>
        <taxon>Rhodanobacteraceae</taxon>
        <taxon>Fulvimonas</taxon>
    </lineage>
</organism>
<name>A0A316I461_9GAMM</name>
<evidence type="ECO:0008006" key="5">
    <source>
        <dbReference type="Google" id="ProtNLM"/>
    </source>
</evidence>
<dbReference type="EMBL" id="QGHC01000006">
    <property type="protein sequence ID" value="PWK87786.1"/>
    <property type="molecule type" value="Genomic_DNA"/>
</dbReference>
<reference evidence="3 4" key="1">
    <citation type="submission" date="2018-05" db="EMBL/GenBank/DDBJ databases">
        <title>Genomic Encyclopedia of Type Strains, Phase IV (KMG-IV): sequencing the most valuable type-strain genomes for metagenomic binning, comparative biology and taxonomic classification.</title>
        <authorList>
            <person name="Goeker M."/>
        </authorList>
    </citation>
    <scope>NUCLEOTIDE SEQUENCE [LARGE SCALE GENOMIC DNA]</scope>
    <source>
        <strain evidence="3 4">DSM 14263</strain>
    </source>
</reference>
<evidence type="ECO:0000313" key="4">
    <source>
        <dbReference type="Proteomes" id="UP000245812"/>
    </source>
</evidence>
<dbReference type="RefSeq" id="WP_109723589.1">
    <property type="nucleotide sequence ID" value="NZ_MSZV01000034.1"/>
</dbReference>
<protein>
    <recommendedName>
        <fullName evidence="5">DUF3014 family protein</fullName>
    </recommendedName>
</protein>
<feature type="transmembrane region" description="Helical" evidence="2">
    <location>
        <begin position="15"/>
        <end position="33"/>
    </location>
</feature>
<evidence type="ECO:0000256" key="1">
    <source>
        <dbReference type="SAM" id="MobiDB-lite"/>
    </source>
</evidence>
<keyword evidence="2" id="KW-0472">Membrane</keyword>
<keyword evidence="2" id="KW-1133">Transmembrane helix</keyword>
<evidence type="ECO:0000313" key="3">
    <source>
        <dbReference type="EMBL" id="PWK87786.1"/>
    </source>
</evidence>
<feature type="compositionally biased region" description="Low complexity" evidence="1">
    <location>
        <begin position="50"/>
        <end position="71"/>
    </location>
</feature>
<dbReference type="OrthoDB" id="5502479at2"/>
<dbReference type="InterPro" id="IPR021382">
    <property type="entry name" value="DUF3014"/>
</dbReference>
<keyword evidence="4" id="KW-1185">Reference proteome</keyword>
<comment type="caution">
    <text evidence="3">The sequence shown here is derived from an EMBL/GenBank/DDBJ whole genome shotgun (WGS) entry which is preliminary data.</text>
</comment>
<dbReference type="Pfam" id="PF11219">
    <property type="entry name" value="DUF3014"/>
    <property type="match status" value="1"/>
</dbReference>
<accession>A0A316I461</accession>
<proteinExistence type="predicted"/>
<feature type="region of interest" description="Disordered" evidence="1">
    <location>
        <begin position="42"/>
        <end position="71"/>
    </location>
</feature>
<keyword evidence="2" id="KW-0812">Transmembrane</keyword>
<sequence length="277" mass="28915">MTSVAKKQRQSSDRWLVTIVVLLALAAAGVLVWRKWAPTPAGAPAPAPAPAASAARPAGMPPSAALAAPTAAPAPASTAQLPALDDSDADVAAALAGLAGGDLRALLLPDQVVRRIVATVDALPRQALPVRLLPLRTPRGAFLVAEQAGGATIDPRNAARYQPYLRLAAATDPQALARWYARAYPLFQQAYRELGYPKGQFHDRLLAAIDDMLAAPEPAAPPALVRPKVFYEFADPGLEARSAGQKLMIRLGPDGEAAAKARLRALREALAAVHPAG</sequence>
<gene>
    <name evidence="3" type="ORF">C7456_106279</name>
</gene>
<evidence type="ECO:0000256" key="2">
    <source>
        <dbReference type="SAM" id="Phobius"/>
    </source>
</evidence>